<evidence type="ECO:0000313" key="3">
    <source>
        <dbReference type="Proteomes" id="UP000050398"/>
    </source>
</evidence>
<name>A0A0P6WEK8_9BACI</name>
<dbReference type="EMBL" id="LIXZ01000012">
    <property type="protein sequence ID" value="KPL58825.1"/>
    <property type="molecule type" value="Genomic_DNA"/>
</dbReference>
<dbReference type="OrthoDB" id="2381017at2"/>
<dbReference type="InterPro" id="IPR054845">
    <property type="entry name" value="Exosporium_prot_C"/>
</dbReference>
<sequence length="255" mass="28830">MSDYNKSKNCVNVDKSASLDHCDNTTVDPILTPAGERIVHVPVDLGVYRVSSNLEAHIKFPEPVMEIKDVKKKVEIVQCRLMTIPTSNGDFSEDGAQFPLLLSGYVRKNIQYATPCGGSGFDGSCISSDIKSLTVRVPFKCMTTITLDSPVQLPRTNNRQEFDFFRAQDLGTGYPEKDQYLSNDISQFHQYSNQYYNQLPYCELLSSSILEWDESTDRVSEGPVGEGYFYNMLEKMSLNFTIKVLQKQQIRLTAE</sequence>
<reference evidence="2 3" key="1">
    <citation type="submission" date="2015-08" db="EMBL/GenBank/DDBJ databases">
        <title>Draft Genome Sequence of Bacillus vietnamensis UCD-SED5.</title>
        <authorList>
            <person name="Lee R.D."/>
            <person name="Jospin G."/>
            <person name="Lang J.M."/>
            <person name="Coil D.A."/>
            <person name="Eisen J.A."/>
        </authorList>
    </citation>
    <scope>NUCLEOTIDE SEQUENCE [LARGE SCALE GENOMIC DNA]</scope>
    <source>
        <strain evidence="2 3">UCD-SED5</strain>
    </source>
</reference>
<dbReference type="AlphaFoldDB" id="A0A0P6WEK8"/>
<evidence type="ECO:0000259" key="1">
    <source>
        <dbReference type="Pfam" id="PF25250"/>
    </source>
</evidence>
<gene>
    <name evidence="2" type="ORF">AM506_14995</name>
</gene>
<organism evidence="2 3">
    <name type="scientific">Rossellomorea vietnamensis</name>
    <dbReference type="NCBI Taxonomy" id="218284"/>
    <lineage>
        <taxon>Bacteria</taxon>
        <taxon>Bacillati</taxon>
        <taxon>Bacillota</taxon>
        <taxon>Bacilli</taxon>
        <taxon>Bacillales</taxon>
        <taxon>Bacillaceae</taxon>
        <taxon>Rossellomorea</taxon>
    </lineage>
</organism>
<evidence type="ECO:0000313" key="2">
    <source>
        <dbReference type="EMBL" id="KPL58825.1"/>
    </source>
</evidence>
<dbReference type="Pfam" id="PF25250">
    <property type="entry name" value="DUF7852"/>
    <property type="match status" value="1"/>
</dbReference>
<feature type="domain" description="DUF7852" evidence="1">
    <location>
        <begin position="39"/>
        <end position="113"/>
    </location>
</feature>
<dbReference type="Proteomes" id="UP000050398">
    <property type="component" value="Unassembled WGS sequence"/>
</dbReference>
<dbReference type="RefSeq" id="WP_060673302.1">
    <property type="nucleotide sequence ID" value="NZ_JBCNEF010000005.1"/>
</dbReference>
<accession>A0A0P6WEK8</accession>
<dbReference type="NCBIfam" id="NF045794">
    <property type="entry name" value="CsxC_fam"/>
    <property type="match status" value="1"/>
</dbReference>
<protein>
    <recommendedName>
        <fullName evidence="1">DUF7852 domain-containing protein</fullName>
    </recommendedName>
</protein>
<comment type="caution">
    <text evidence="2">The sequence shown here is derived from an EMBL/GenBank/DDBJ whole genome shotgun (WGS) entry which is preliminary data.</text>
</comment>
<dbReference type="PATRIC" id="fig|218284.4.peg.1182"/>
<proteinExistence type="predicted"/>
<dbReference type="InterPro" id="IPR057174">
    <property type="entry name" value="DUF7852"/>
</dbReference>